<accession>H0EM64</accession>
<dbReference type="EMBL" id="AGUE01000083">
    <property type="protein sequence ID" value="EHL00408.1"/>
    <property type="molecule type" value="Genomic_DNA"/>
</dbReference>
<dbReference type="InParanoid" id="H0EM64"/>
<evidence type="ECO:0000313" key="1">
    <source>
        <dbReference type="EMBL" id="EHL00408.1"/>
    </source>
</evidence>
<dbReference type="AlphaFoldDB" id="H0EM64"/>
<keyword evidence="2" id="KW-1185">Reference proteome</keyword>
<dbReference type="OrthoDB" id="4510061at2759"/>
<proteinExistence type="predicted"/>
<name>H0EM64_GLAL7</name>
<protein>
    <submittedName>
        <fullName evidence="1">Uncharacterized protein</fullName>
    </submittedName>
</protein>
<comment type="caution">
    <text evidence="1">The sequence shown here is derived from an EMBL/GenBank/DDBJ whole genome shotgun (WGS) entry which is preliminary data.</text>
</comment>
<gene>
    <name evidence="1" type="ORF">M7I_3692</name>
</gene>
<organism evidence="1 2">
    <name type="scientific">Glarea lozoyensis (strain ATCC 74030 / MF5533)</name>
    <dbReference type="NCBI Taxonomy" id="1104152"/>
    <lineage>
        <taxon>Eukaryota</taxon>
        <taxon>Fungi</taxon>
        <taxon>Dikarya</taxon>
        <taxon>Ascomycota</taxon>
        <taxon>Pezizomycotina</taxon>
        <taxon>Leotiomycetes</taxon>
        <taxon>Helotiales</taxon>
        <taxon>Helotiaceae</taxon>
        <taxon>Glarea</taxon>
    </lineage>
</organism>
<evidence type="ECO:0000313" key="2">
    <source>
        <dbReference type="Proteomes" id="UP000005446"/>
    </source>
</evidence>
<reference evidence="1 2" key="1">
    <citation type="journal article" date="2012" name="Eukaryot. Cell">
        <title>Genome sequence of the fungus Glarea lozoyensis: the first genome sequence of a species from the Helotiaceae family.</title>
        <authorList>
            <person name="Youssar L."/>
            <person name="Gruening B.A."/>
            <person name="Erxleben A."/>
            <person name="Guenther S."/>
            <person name="Huettel W."/>
        </authorList>
    </citation>
    <scope>NUCLEOTIDE SEQUENCE [LARGE SCALE GENOMIC DNA]</scope>
    <source>
        <strain evidence="2">ATCC 74030 / MF5533</strain>
    </source>
</reference>
<dbReference type="HOGENOM" id="CLU_2512830_0_0_1"/>
<sequence length="85" mass="9870">MSDGCVSTEPLHQDDYYCEGWAALRQCSIDGQHVLNSAAETRVPRVRGGPEEQAKAELQHDYQMGRWTQEDPRLRDVQRWVRARQ</sequence>
<dbReference type="Proteomes" id="UP000005446">
    <property type="component" value="Unassembled WGS sequence"/>
</dbReference>